<dbReference type="PANTHER" id="PTHR24421">
    <property type="entry name" value="NITRATE/NITRITE SENSOR PROTEIN NARX-RELATED"/>
    <property type="match status" value="1"/>
</dbReference>
<protein>
    <recommendedName>
        <fullName evidence="2">histidine kinase</fullName>
        <ecNumber evidence="2">2.7.13.3</ecNumber>
    </recommendedName>
</protein>
<dbReference type="SMART" id="SM00387">
    <property type="entry name" value="HATPase_c"/>
    <property type="match status" value="1"/>
</dbReference>
<dbReference type="CDD" id="cd16917">
    <property type="entry name" value="HATPase_UhpB-NarQ-NarX-like"/>
    <property type="match status" value="1"/>
</dbReference>
<keyword evidence="10" id="KW-1133">Transmembrane helix</keyword>
<dbReference type="Pfam" id="PF02518">
    <property type="entry name" value="HATPase_c"/>
    <property type="match status" value="1"/>
</dbReference>
<dbReference type="GO" id="GO:0000155">
    <property type="term" value="F:phosphorelay sensor kinase activity"/>
    <property type="evidence" value="ECO:0007669"/>
    <property type="project" value="InterPro"/>
</dbReference>
<evidence type="ECO:0000256" key="10">
    <source>
        <dbReference type="SAM" id="Phobius"/>
    </source>
</evidence>
<dbReference type="InterPro" id="IPR050482">
    <property type="entry name" value="Sensor_HK_TwoCompSys"/>
</dbReference>
<proteinExistence type="predicted"/>
<dbReference type="Gene3D" id="3.30.565.10">
    <property type="entry name" value="Histidine kinase-like ATPase, C-terminal domain"/>
    <property type="match status" value="1"/>
</dbReference>
<dbReference type="GO" id="GO:0005524">
    <property type="term" value="F:ATP binding"/>
    <property type="evidence" value="ECO:0007669"/>
    <property type="project" value="UniProtKB-KW"/>
</dbReference>
<dbReference type="InterPro" id="IPR003594">
    <property type="entry name" value="HATPase_dom"/>
</dbReference>
<evidence type="ECO:0000256" key="3">
    <source>
        <dbReference type="ARBA" id="ARBA00022553"/>
    </source>
</evidence>
<evidence type="ECO:0000256" key="7">
    <source>
        <dbReference type="ARBA" id="ARBA00022840"/>
    </source>
</evidence>
<dbReference type="InterPro" id="IPR036890">
    <property type="entry name" value="HATPase_C_sf"/>
</dbReference>
<evidence type="ECO:0000313" key="12">
    <source>
        <dbReference type="EMBL" id="SEG84798.1"/>
    </source>
</evidence>
<keyword evidence="7" id="KW-0067">ATP-binding</keyword>
<evidence type="ECO:0000256" key="6">
    <source>
        <dbReference type="ARBA" id="ARBA00022777"/>
    </source>
</evidence>
<evidence type="ECO:0000256" key="5">
    <source>
        <dbReference type="ARBA" id="ARBA00022741"/>
    </source>
</evidence>
<keyword evidence="5" id="KW-0547">Nucleotide-binding</keyword>
<keyword evidence="4" id="KW-0808">Transferase</keyword>
<keyword evidence="10" id="KW-0472">Membrane</keyword>
<dbReference type="AlphaFoldDB" id="A0A1H6DHJ5"/>
<dbReference type="SUPFAM" id="SSF55874">
    <property type="entry name" value="ATPase domain of HSP90 chaperone/DNA topoisomerase II/histidine kinase"/>
    <property type="match status" value="1"/>
</dbReference>
<dbReference type="EC" id="2.7.13.3" evidence="2"/>
<dbReference type="Proteomes" id="UP000236723">
    <property type="component" value="Unassembled WGS sequence"/>
</dbReference>
<organism evidence="12 13">
    <name type="scientific">Thermomonospora echinospora</name>
    <dbReference type="NCBI Taxonomy" id="1992"/>
    <lineage>
        <taxon>Bacteria</taxon>
        <taxon>Bacillati</taxon>
        <taxon>Actinomycetota</taxon>
        <taxon>Actinomycetes</taxon>
        <taxon>Streptosporangiales</taxon>
        <taxon>Thermomonosporaceae</taxon>
        <taxon>Thermomonospora</taxon>
    </lineage>
</organism>
<feature type="transmembrane region" description="Helical" evidence="10">
    <location>
        <begin position="49"/>
        <end position="72"/>
    </location>
</feature>
<evidence type="ECO:0000313" key="13">
    <source>
        <dbReference type="Proteomes" id="UP000236723"/>
    </source>
</evidence>
<keyword evidence="13" id="KW-1185">Reference proteome</keyword>
<comment type="catalytic activity">
    <reaction evidence="1">
        <text>ATP + protein L-histidine = ADP + protein N-phospho-L-histidine.</text>
        <dbReference type="EC" id="2.7.13.3"/>
    </reaction>
</comment>
<feature type="region of interest" description="Disordered" evidence="9">
    <location>
        <begin position="472"/>
        <end position="491"/>
    </location>
</feature>
<keyword evidence="10" id="KW-0812">Transmembrane</keyword>
<feature type="transmembrane region" description="Helical" evidence="10">
    <location>
        <begin position="84"/>
        <end position="102"/>
    </location>
</feature>
<feature type="transmembrane region" description="Helical" evidence="10">
    <location>
        <begin position="423"/>
        <end position="439"/>
    </location>
</feature>
<evidence type="ECO:0000256" key="8">
    <source>
        <dbReference type="ARBA" id="ARBA00023012"/>
    </source>
</evidence>
<feature type="transmembrane region" description="Helical" evidence="10">
    <location>
        <begin position="108"/>
        <end position="126"/>
    </location>
</feature>
<dbReference type="GO" id="GO:0046983">
    <property type="term" value="F:protein dimerization activity"/>
    <property type="evidence" value="ECO:0007669"/>
    <property type="project" value="InterPro"/>
</dbReference>
<keyword evidence="6 12" id="KW-0418">Kinase</keyword>
<keyword evidence="3" id="KW-0597">Phosphoprotein</keyword>
<keyword evidence="8" id="KW-0902">Two-component regulatory system</keyword>
<dbReference type="EMBL" id="FNVO01000017">
    <property type="protein sequence ID" value="SEG84798.1"/>
    <property type="molecule type" value="Genomic_DNA"/>
</dbReference>
<feature type="domain" description="Histidine kinase/HSP90-like ATPase" evidence="11">
    <location>
        <begin position="293"/>
        <end position="387"/>
    </location>
</feature>
<dbReference type="PANTHER" id="PTHR24421:SF10">
    <property type="entry name" value="NITRATE_NITRITE SENSOR PROTEIN NARQ"/>
    <property type="match status" value="1"/>
</dbReference>
<evidence type="ECO:0000259" key="11">
    <source>
        <dbReference type="SMART" id="SM00387"/>
    </source>
</evidence>
<accession>A0A1H6DHJ5</accession>
<evidence type="ECO:0000256" key="9">
    <source>
        <dbReference type="SAM" id="MobiDB-lite"/>
    </source>
</evidence>
<reference evidence="13" key="1">
    <citation type="submission" date="2016-10" db="EMBL/GenBank/DDBJ databases">
        <authorList>
            <person name="Varghese N."/>
            <person name="Submissions S."/>
        </authorList>
    </citation>
    <scope>NUCLEOTIDE SEQUENCE [LARGE SCALE GENOMIC DNA]</scope>
    <source>
        <strain evidence="13">DSM 43163</strain>
    </source>
</reference>
<evidence type="ECO:0000256" key="1">
    <source>
        <dbReference type="ARBA" id="ARBA00000085"/>
    </source>
</evidence>
<dbReference type="InterPro" id="IPR011712">
    <property type="entry name" value="Sig_transdc_His_kin_sub3_dim/P"/>
</dbReference>
<sequence length="532" mass="55205">MLRGAALWAVLAVPVLAGLPEGAAAAAVQLAGLGVLAVVLAAIRWPLPALVAAFALLLAGGNFVFALPVVSYRMGRYSPGTRSVVWAYTLICVGGVLVNTAQGTPVTVWFPLTVWLVLLGVLPWLAGRAWRQYIELVRAGWQRAEQLEREQQIIAERERLRERSRIAQDMHDGLGHELGLIALRAGALELAADLEERHRAAAAELRVSAAVATERLAEIIGMLREDAEPAPLEPAGGDIAALVERAASSGMAVVLHDGGLEDGFEDGTQGCAGDASSGQQGRAAPMTGMRVDMAERAAYRVVQEALTNAAKHAPGAAVSVRLARSPGHTVVSVTNAAPPDGAPPVRTGGGLGLTGLRERVRLAGGTLRTGPTAGDGFQVSARLPRLAACTARPDVPVGTGVGERSGGTASQLARRRRLLRRDLILLAALAAVMAGYYVHATVNSVLPPAAFAGLTVGQTRAEIADVLPARQWWGGSPSTGPPAPPGSTCEHYRPDANPLGVGQVYRLCFAGGRLVAKDVFAAAVSGDAAANS</sequence>
<name>A0A1H6DHJ5_9ACTN</name>
<evidence type="ECO:0000256" key="4">
    <source>
        <dbReference type="ARBA" id="ARBA00022679"/>
    </source>
</evidence>
<dbReference type="Gene3D" id="1.20.5.1930">
    <property type="match status" value="1"/>
</dbReference>
<dbReference type="GO" id="GO:0016020">
    <property type="term" value="C:membrane"/>
    <property type="evidence" value="ECO:0007669"/>
    <property type="project" value="InterPro"/>
</dbReference>
<evidence type="ECO:0000256" key="2">
    <source>
        <dbReference type="ARBA" id="ARBA00012438"/>
    </source>
</evidence>
<dbReference type="Pfam" id="PF07730">
    <property type="entry name" value="HisKA_3"/>
    <property type="match status" value="1"/>
</dbReference>
<gene>
    <name evidence="12" type="ORF">SAMN04489712_11770</name>
</gene>